<keyword evidence="12" id="KW-1185">Reference proteome</keyword>
<evidence type="ECO:0000313" key="11">
    <source>
        <dbReference type="EMBL" id="CAA7257502.1"/>
    </source>
</evidence>
<feature type="region of interest" description="Disordered" evidence="9">
    <location>
        <begin position="27"/>
        <end position="46"/>
    </location>
</feature>
<dbReference type="EMBL" id="CACVBS010000001">
    <property type="protein sequence ID" value="CAA7257502.1"/>
    <property type="molecule type" value="Genomic_DNA"/>
</dbReference>
<gene>
    <name evidence="11" type="ORF">AAE3_LOCUS412</name>
</gene>
<feature type="compositionally biased region" description="Basic residues" evidence="9">
    <location>
        <begin position="84"/>
        <end position="95"/>
    </location>
</feature>
<evidence type="ECO:0000256" key="3">
    <source>
        <dbReference type="ARBA" id="ARBA00022679"/>
    </source>
</evidence>
<comment type="catalytic activity">
    <reaction evidence="8">
        <text>L-seryl-[protein] + ATP = O-phospho-L-seryl-[protein] + ADP + H(+)</text>
        <dbReference type="Rhea" id="RHEA:17989"/>
        <dbReference type="Rhea" id="RHEA-COMP:9863"/>
        <dbReference type="Rhea" id="RHEA-COMP:11604"/>
        <dbReference type="ChEBI" id="CHEBI:15378"/>
        <dbReference type="ChEBI" id="CHEBI:29999"/>
        <dbReference type="ChEBI" id="CHEBI:30616"/>
        <dbReference type="ChEBI" id="CHEBI:83421"/>
        <dbReference type="ChEBI" id="CHEBI:456216"/>
        <dbReference type="EC" id="2.7.11.1"/>
    </reaction>
</comment>
<feature type="compositionally biased region" description="Low complexity" evidence="9">
    <location>
        <begin position="27"/>
        <end position="38"/>
    </location>
</feature>
<dbReference type="GO" id="GO:0004674">
    <property type="term" value="F:protein serine/threonine kinase activity"/>
    <property type="evidence" value="ECO:0007669"/>
    <property type="project" value="UniProtKB-KW"/>
</dbReference>
<comment type="catalytic activity">
    <reaction evidence="7">
        <text>L-threonyl-[protein] + ATP = O-phospho-L-threonyl-[protein] + ADP + H(+)</text>
        <dbReference type="Rhea" id="RHEA:46608"/>
        <dbReference type="Rhea" id="RHEA-COMP:11060"/>
        <dbReference type="Rhea" id="RHEA-COMP:11605"/>
        <dbReference type="ChEBI" id="CHEBI:15378"/>
        <dbReference type="ChEBI" id="CHEBI:30013"/>
        <dbReference type="ChEBI" id="CHEBI:30616"/>
        <dbReference type="ChEBI" id="CHEBI:61977"/>
        <dbReference type="ChEBI" id="CHEBI:456216"/>
        <dbReference type="EC" id="2.7.11.1"/>
    </reaction>
</comment>
<feature type="domain" description="RIO-type" evidence="10">
    <location>
        <begin position="200"/>
        <end position="234"/>
    </location>
</feature>
<evidence type="ECO:0000256" key="5">
    <source>
        <dbReference type="ARBA" id="ARBA00022777"/>
    </source>
</evidence>
<dbReference type="SUPFAM" id="SSF56112">
    <property type="entry name" value="Protein kinase-like (PK-like)"/>
    <property type="match status" value="1"/>
</dbReference>
<keyword evidence="5" id="KW-0418">Kinase</keyword>
<evidence type="ECO:0000313" key="12">
    <source>
        <dbReference type="Proteomes" id="UP000467700"/>
    </source>
</evidence>
<accession>A0A8S0VQ36</accession>
<dbReference type="InterPro" id="IPR018934">
    <property type="entry name" value="RIO_dom"/>
</dbReference>
<dbReference type="Proteomes" id="UP000467700">
    <property type="component" value="Unassembled WGS sequence"/>
</dbReference>
<keyword evidence="3" id="KW-0808">Transferase</keyword>
<proteinExistence type="predicted"/>
<dbReference type="Gene3D" id="1.10.510.10">
    <property type="entry name" value="Transferase(Phosphotransferase) domain 1"/>
    <property type="match status" value="1"/>
</dbReference>
<feature type="region of interest" description="Disordered" evidence="9">
    <location>
        <begin position="75"/>
        <end position="111"/>
    </location>
</feature>
<evidence type="ECO:0000256" key="1">
    <source>
        <dbReference type="ARBA" id="ARBA00012513"/>
    </source>
</evidence>
<evidence type="ECO:0000256" key="6">
    <source>
        <dbReference type="ARBA" id="ARBA00022840"/>
    </source>
</evidence>
<dbReference type="EC" id="2.7.11.1" evidence="1"/>
<sequence>MTNLHIKFPSVWPGWNMPECTLTSVPQSETYSLPSSSSPRHKYDDEPKVVSVTVDPKVHTDYCSDSPVFRGFIQDDPDDERPYRNHNHTFVRHAPPRLSSSDSSSSEDDAGPATTVALKFAMRDDFIADLVEEAQVYAGPLATLQGRTVPRCYGLFVAENEDGQTIACLVLEHWGEVIRKPFRQLPIETRIRVLERLGEIHRQGLVHGDFAERNVLQNTNGDIRIIDFDQAVYDHDCKGEGARSGAVWV</sequence>
<evidence type="ECO:0000256" key="2">
    <source>
        <dbReference type="ARBA" id="ARBA00022527"/>
    </source>
</evidence>
<keyword evidence="4" id="KW-0547">Nucleotide-binding</keyword>
<organism evidence="11 12">
    <name type="scientific">Cyclocybe aegerita</name>
    <name type="common">Black poplar mushroom</name>
    <name type="synonym">Agrocybe aegerita</name>
    <dbReference type="NCBI Taxonomy" id="1973307"/>
    <lineage>
        <taxon>Eukaryota</taxon>
        <taxon>Fungi</taxon>
        <taxon>Dikarya</taxon>
        <taxon>Basidiomycota</taxon>
        <taxon>Agaricomycotina</taxon>
        <taxon>Agaricomycetes</taxon>
        <taxon>Agaricomycetidae</taxon>
        <taxon>Agaricales</taxon>
        <taxon>Agaricineae</taxon>
        <taxon>Bolbitiaceae</taxon>
        <taxon>Cyclocybe</taxon>
    </lineage>
</organism>
<evidence type="ECO:0000256" key="9">
    <source>
        <dbReference type="SAM" id="MobiDB-lite"/>
    </source>
</evidence>
<evidence type="ECO:0000256" key="7">
    <source>
        <dbReference type="ARBA" id="ARBA00047899"/>
    </source>
</evidence>
<dbReference type="Pfam" id="PF01163">
    <property type="entry name" value="RIO1"/>
    <property type="match status" value="1"/>
</dbReference>
<reference evidence="11 12" key="1">
    <citation type="submission" date="2020-01" db="EMBL/GenBank/DDBJ databases">
        <authorList>
            <person name="Gupta K D."/>
        </authorList>
    </citation>
    <scope>NUCLEOTIDE SEQUENCE [LARGE SCALE GENOMIC DNA]</scope>
</reference>
<evidence type="ECO:0000256" key="8">
    <source>
        <dbReference type="ARBA" id="ARBA00048679"/>
    </source>
</evidence>
<evidence type="ECO:0000256" key="4">
    <source>
        <dbReference type="ARBA" id="ARBA00022741"/>
    </source>
</evidence>
<dbReference type="GO" id="GO:0005524">
    <property type="term" value="F:ATP binding"/>
    <property type="evidence" value="ECO:0007669"/>
    <property type="project" value="UniProtKB-KW"/>
</dbReference>
<name>A0A8S0VQ36_CYCAE</name>
<keyword evidence="6" id="KW-0067">ATP-binding</keyword>
<dbReference type="OrthoDB" id="2523749at2759"/>
<dbReference type="AlphaFoldDB" id="A0A8S0VQ36"/>
<evidence type="ECO:0000259" key="10">
    <source>
        <dbReference type="Pfam" id="PF01163"/>
    </source>
</evidence>
<comment type="caution">
    <text evidence="11">The sequence shown here is derived from an EMBL/GenBank/DDBJ whole genome shotgun (WGS) entry which is preliminary data.</text>
</comment>
<keyword evidence="2" id="KW-0723">Serine/threonine-protein kinase</keyword>
<protein>
    <recommendedName>
        <fullName evidence="1">non-specific serine/threonine protein kinase</fullName>
        <ecNumber evidence="1">2.7.11.1</ecNumber>
    </recommendedName>
</protein>
<dbReference type="InterPro" id="IPR011009">
    <property type="entry name" value="Kinase-like_dom_sf"/>
</dbReference>